<proteinExistence type="predicted"/>
<dbReference type="EMBL" id="ML143472">
    <property type="protein sequence ID" value="TBU24808.1"/>
    <property type="molecule type" value="Genomic_DNA"/>
</dbReference>
<sequence>MHRPSIISSPAVKSRTGKRAAAYPSPLTYSSSLSHTVSSLASPRGPSYHTRPASSLVSTHILYGPLSGFTRPGSSTRIHHGSWVAAPIACTSIMPPPPHSILRRCTTAVQTVSLAFTDTPHPLPHISAPLALAASFPRIPASTRPYSPCLLYLLLGIVRLLRSSTIALAASDIPSDCIIVYHSFLSSVDIGCIVSLRPSSLTVILCSGSICAHPRSRTFYLT</sequence>
<gene>
    <name evidence="1" type="ORF">BD311DRAFT_535454</name>
</gene>
<organism evidence="1">
    <name type="scientific">Dichomitus squalens</name>
    <dbReference type="NCBI Taxonomy" id="114155"/>
    <lineage>
        <taxon>Eukaryota</taxon>
        <taxon>Fungi</taxon>
        <taxon>Dikarya</taxon>
        <taxon>Basidiomycota</taxon>
        <taxon>Agaricomycotina</taxon>
        <taxon>Agaricomycetes</taxon>
        <taxon>Polyporales</taxon>
        <taxon>Polyporaceae</taxon>
        <taxon>Dichomitus</taxon>
    </lineage>
</organism>
<dbReference type="AlphaFoldDB" id="A0A4Q9MED5"/>
<name>A0A4Q9MED5_9APHY</name>
<protein>
    <submittedName>
        <fullName evidence="1">Uncharacterized protein</fullName>
    </submittedName>
</protein>
<dbReference type="Proteomes" id="UP000292957">
    <property type="component" value="Unassembled WGS sequence"/>
</dbReference>
<accession>A0A4Q9MED5</accession>
<reference evidence="1" key="1">
    <citation type="submission" date="2019-01" db="EMBL/GenBank/DDBJ databases">
        <title>Draft genome sequences of three monokaryotic isolates of the white-rot basidiomycete fungus Dichomitus squalens.</title>
        <authorList>
            <consortium name="DOE Joint Genome Institute"/>
            <person name="Lopez S.C."/>
            <person name="Andreopoulos B."/>
            <person name="Pangilinan J."/>
            <person name="Lipzen A."/>
            <person name="Riley R."/>
            <person name="Ahrendt S."/>
            <person name="Ng V."/>
            <person name="Barry K."/>
            <person name="Daum C."/>
            <person name="Grigoriev I.V."/>
            <person name="Hilden K.S."/>
            <person name="Makela M.R."/>
            <person name="de Vries R.P."/>
        </authorList>
    </citation>
    <scope>NUCLEOTIDE SEQUENCE [LARGE SCALE GENOMIC DNA]</scope>
    <source>
        <strain evidence="1">OM18370.1</strain>
    </source>
</reference>
<evidence type="ECO:0000313" key="1">
    <source>
        <dbReference type="EMBL" id="TBU24808.1"/>
    </source>
</evidence>